<dbReference type="Gene3D" id="3.40.50.300">
    <property type="entry name" value="P-loop containing nucleotide triphosphate hydrolases"/>
    <property type="match status" value="2"/>
</dbReference>
<dbReference type="InterPro" id="IPR027417">
    <property type="entry name" value="P-loop_NTPase"/>
</dbReference>
<sequence>MSKDSFIENLENLILEQQDIQYKAKCIQKKQNFTKMEKQYKFDNEAFDGSQLLNVQPFSSPKGEALINKIKMLDDADMKKHGKLFKHFIFSHVKSSAHGAKMLASLMTANGYNCGFSSSKMSVKNKKGEDIVKYGPLVFKNASTLEQTKGGNFYLLCSTTVYDQKISVSARKNMLARFNDRDNNVQGSQIRFMIMDSGFKEGIDLFDVKYVHIFEPSTFYSEQKQIIGRATRTCGQKGLEFHPINGWPLDVFIYDLEIPEQLQGYFKGHTNMSSLILDSMNLNYKLNTFQEELETICIDSAVDKELNRNIHDFSIMKGGSKHQAFQTSIMKKYGHFTWDPVKMENHCENMPDNKYIDLNPTQKFIKSYFTPYSEQKGLILHHSVGTGKTCTAIAAASSSFEMENYTILWVTRTTLKNDMWKNVFDKSCHAPIMEMLQKDDFVMPAEEKKRMKLLSKSWKIKPMSYKQFSNLLLEKNAFYTSLVNINGKTDPLRKTLLIIDEAHKLFGGSDLSTLEKPDTSILHKKIMHSYSVSGTDSVKLLMMSATPIVENPLEMIELVNLCKLPSQQLPIVYPKFEPLFLNTNGNFTTQGKQKFIHHITGHISYLNREKDARQFAQPKVKVNYVPLVKNMEKIKQFDKIFNRDDILESIANIEQEIQNENSKFTDELMEANKHMFSHLHDKCTDLDSKQLKKQCKGIVKRNIKSLLSEIKRKQNEIKKNIENLKDKIKFSKEMKKDIFLQIKTNLEFDEDEFILFKNSPYYSIRQKCGKKGKIMSDLKEQLKSHPKIIEYERRINKYNMNIEDLRVRLEYKIIAHKENVKKIKNMLKEDFNDLEKNVLKTNIKQQQQLNKNLIKINKKDTRKEVKHLLEKRRKTLKKIKMFTADKKRYFKHKLKQQNTKKAELLNKERQLRKTLRKQGAYQDEFSNEFIRTLLEKYERGIDRELRTLG</sequence>
<dbReference type="InterPro" id="IPR001650">
    <property type="entry name" value="Helicase_C-like"/>
</dbReference>
<accession>A0A6C0C174</accession>
<organism evidence="5">
    <name type="scientific">viral metagenome</name>
    <dbReference type="NCBI Taxonomy" id="1070528"/>
    <lineage>
        <taxon>unclassified sequences</taxon>
        <taxon>metagenomes</taxon>
        <taxon>organismal metagenomes</taxon>
    </lineage>
</organism>
<feature type="domain" description="Helicase ATP-binding" evidence="4">
    <location>
        <begin position="369"/>
        <end position="565"/>
    </location>
</feature>
<protein>
    <recommendedName>
        <fullName evidence="4">Helicase ATP-binding domain-containing protein</fullName>
    </recommendedName>
</protein>
<keyword evidence="1" id="KW-0547">Nucleotide-binding</keyword>
<dbReference type="SUPFAM" id="SSF52540">
    <property type="entry name" value="P-loop containing nucleoside triphosphate hydrolases"/>
    <property type="match status" value="2"/>
</dbReference>
<dbReference type="PROSITE" id="PS51192">
    <property type="entry name" value="HELICASE_ATP_BIND_1"/>
    <property type="match status" value="1"/>
</dbReference>
<keyword evidence="2" id="KW-0067">ATP-binding</keyword>
<dbReference type="Pfam" id="PF00270">
    <property type="entry name" value="DEAD"/>
    <property type="match status" value="1"/>
</dbReference>
<dbReference type="GO" id="GO:0005524">
    <property type="term" value="F:ATP binding"/>
    <property type="evidence" value="ECO:0007669"/>
    <property type="project" value="UniProtKB-KW"/>
</dbReference>
<reference evidence="5" key="1">
    <citation type="journal article" date="2020" name="Nature">
        <title>Giant virus diversity and host interactions through global metagenomics.</title>
        <authorList>
            <person name="Schulz F."/>
            <person name="Roux S."/>
            <person name="Paez-Espino D."/>
            <person name="Jungbluth S."/>
            <person name="Walsh D.A."/>
            <person name="Denef V.J."/>
            <person name="McMahon K.D."/>
            <person name="Konstantinidis K.T."/>
            <person name="Eloe-Fadrosh E.A."/>
            <person name="Kyrpides N.C."/>
            <person name="Woyke T."/>
        </authorList>
    </citation>
    <scope>NUCLEOTIDE SEQUENCE</scope>
    <source>
        <strain evidence="5">GVMAG-M-3300020182-84</strain>
    </source>
</reference>
<feature type="coiled-coil region" evidence="3">
    <location>
        <begin position="643"/>
        <end position="734"/>
    </location>
</feature>
<dbReference type="Pfam" id="PF00271">
    <property type="entry name" value="Helicase_C"/>
    <property type="match status" value="1"/>
</dbReference>
<dbReference type="AlphaFoldDB" id="A0A6C0C174"/>
<evidence type="ECO:0000256" key="3">
    <source>
        <dbReference type="SAM" id="Coils"/>
    </source>
</evidence>
<evidence type="ECO:0000259" key="4">
    <source>
        <dbReference type="PROSITE" id="PS51192"/>
    </source>
</evidence>
<dbReference type="InterPro" id="IPR014001">
    <property type="entry name" value="Helicase_ATP-bd"/>
</dbReference>
<evidence type="ECO:0000256" key="2">
    <source>
        <dbReference type="ARBA" id="ARBA00022840"/>
    </source>
</evidence>
<name>A0A6C0C174_9ZZZZ</name>
<feature type="coiled-coil region" evidence="3">
    <location>
        <begin position="788"/>
        <end position="837"/>
    </location>
</feature>
<evidence type="ECO:0000313" key="5">
    <source>
        <dbReference type="EMBL" id="QHS98042.1"/>
    </source>
</evidence>
<dbReference type="InterPro" id="IPR011545">
    <property type="entry name" value="DEAD/DEAH_box_helicase_dom"/>
</dbReference>
<dbReference type="GO" id="GO:0003676">
    <property type="term" value="F:nucleic acid binding"/>
    <property type="evidence" value="ECO:0007669"/>
    <property type="project" value="InterPro"/>
</dbReference>
<dbReference type="EMBL" id="MN739312">
    <property type="protein sequence ID" value="QHS98042.1"/>
    <property type="molecule type" value="Genomic_DNA"/>
</dbReference>
<evidence type="ECO:0000256" key="1">
    <source>
        <dbReference type="ARBA" id="ARBA00022741"/>
    </source>
</evidence>
<proteinExistence type="predicted"/>
<keyword evidence="3" id="KW-0175">Coiled coil</keyword>
<dbReference type="CDD" id="cd18785">
    <property type="entry name" value="SF2_C"/>
    <property type="match status" value="1"/>
</dbReference>